<dbReference type="EMBL" id="CP001854">
    <property type="protein sequence ID" value="ADB52512.1"/>
    <property type="molecule type" value="Genomic_DNA"/>
</dbReference>
<dbReference type="AlphaFoldDB" id="D3F4Q5"/>
<accession>D3F4Q5</accession>
<evidence type="ECO:0000313" key="3">
    <source>
        <dbReference type="Proteomes" id="UP000008229"/>
    </source>
</evidence>
<evidence type="ECO:0000313" key="2">
    <source>
        <dbReference type="EMBL" id="ADB52512.1"/>
    </source>
</evidence>
<evidence type="ECO:0008006" key="4">
    <source>
        <dbReference type="Google" id="ProtNLM"/>
    </source>
</evidence>
<reference evidence="3" key="2">
    <citation type="submission" date="2010-01" db="EMBL/GenBank/DDBJ databases">
        <title>The complete genome of Conexibacter woesei DSM 14684.</title>
        <authorList>
            <consortium name="US DOE Joint Genome Institute (JGI-PGF)"/>
            <person name="Lucas S."/>
            <person name="Copeland A."/>
            <person name="Lapidus A."/>
            <person name="Glavina del Rio T."/>
            <person name="Dalin E."/>
            <person name="Tice H."/>
            <person name="Bruce D."/>
            <person name="Goodwin L."/>
            <person name="Pitluck S."/>
            <person name="Kyrpides N."/>
            <person name="Mavromatis K."/>
            <person name="Ivanova N."/>
            <person name="Mikhailova N."/>
            <person name="Chertkov O."/>
            <person name="Brettin T."/>
            <person name="Detter J.C."/>
            <person name="Han C."/>
            <person name="Larimer F."/>
            <person name="Land M."/>
            <person name="Hauser L."/>
            <person name="Markowitz V."/>
            <person name="Cheng J.-F."/>
            <person name="Hugenholtz P."/>
            <person name="Woyke T."/>
            <person name="Wu D."/>
            <person name="Pukall R."/>
            <person name="Steenblock K."/>
            <person name="Schneider S."/>
            <person name="Klenk H.-P."/>
            <person name="Eisen J.A."/>
        </authorList>
    </citation>
    <scope>NUCLEOTIDE SEQUENCE [LARGE SCALE GENOMIC DNA]</scope>
    <source>
        <strain evidence="3">DSM 14684 / CIP 108061 / JCM 11494 / NBRC 100937 / ID131577</strain>
    </source>
</reference>
<reference evidence="2 3" key="1">
    <citation type="journal article" date="2010" name="Stand. Genomic Sci.">
        <title>Complete genome sequence of Conexibacter woesei type strain (ID131577).</title>
        <authorList>
            <person name="Pukall R."/>
            <person name="Lapidus A."/>
            <person name="Glavina Del Rio T."/>
            <person name="Copeland A."/>
            <person name="Tice H."/>
            <person name="Cheng J.-F."/>
            <person name="Lucas S."/>
            <person name="Chen F."/>
            <person name="Nolan M."/>
            <person name="Bruce D."/>
            <person name="Goodwin L."/>
            <person name="Pitluck S."/>
            <person name="Mavromatis K."/>
            <person name="Ivanova N."/>
            <person name="Ovchinnikova G."/>
            <person name="Pati A."/>
            <person name="Chen A."/>
            <person name="Palaniappan K."/>
            <person name="Land M."/>
            <person name="Hauser L."/>
            <person name="Chang Y.-J."/>
            <person name="Jeffries C.D."/>
            <person name="Chain P."/>
            <person name="Meincke L."/>
            <person name="Sims D."/>
            <person name="Brettin T."/>
            <person name="Detter J.C."/>
            <person name="Rohde M."/>
            <person name="Goeker M."/>
            <person name="Bristow J."/>
            <person name="Eisen J.A."/>
            <person name="Markowitz V."/>
            <person name="Kyrpides N.C."/>
            <person name="Klenk H.-P."/>
            <person name="Hugenholtz P."/>
        </authorList>
    </citation>
    <scope>NUCLEOTIDE SEQUENCE [LARGE SCALE GENOMIC DNA]</scope>
    <source>
        <strain evidence="3">DSM 14684 / CIP 108061 / JCM 11494 / NBRC 100937 / ID131577</strain>
    </source>
</reference>
<dbReference type="SUPFAM" id="SSF53850">
    <property type="entry name" value="Periplasmic binding protein-like II"/>
    <property type="match status" value="1"/>
</dbReference>
<dbReference type="InterPro" id="IPR006311">
    <property type="entry name" value="TAT_signal"/>
</dbReference>
<organism evidence="2 3">
    <name type="scientific">Conexibacter woesei (strain DSM 14684 / CCUG 47730 / CIP 108061 / JCM 11494 / NBRC 100937 / ID131577)</name>
    <dbReference type="NCBI Taxonomy" id="469383"/>
    <lineage>
        <taxon>Bacteria</taxon>
        <taxon>Bacillati</taxon>
        <taxon>Actinomycetota</taxon>
        <taxon>Thermoleophilia</taxon>
        <taxon>Solirubrobacterales</taxon>
        <taxon>Conexibacteraceae</taxon>
        <taxon>Conexibacter</taxon>
    </lineage>
</organism>
<dbReference type="Gene3D" id="3.40.190.10">
    <property type="entry name" value="Periplasmic binding protein-like II"/>
    <property type="match status" value="1"/>
</dbReference>
<dbReference type="PROSITE" id="PS51318">
    <property type="entry name" value="TAT"/>
    <property type="match status" value="1"/>
</dbReference>
<dbReference type="HOGENOM" id="CLU_755883_0_0_11"/>
<proteinExistence type="predicted"/>
<dbReference type="RefSeq" id="WP_012935563.1">
    <property type="nucleotide sequence ID" value="NC_013739.1"/>
</dbReference>
<evidence type="ECO:0000256" key="1">
    <source>
        <dbReference type="SAM" id="MobiDB-lite"/>
    </source>
</evidence>
<name>D3F4Q5_CONWI</name>
<dbReference type="KEGG" id="cwo:Cwoe_4097"/>
<dbReference type="eggNOG" id="COG0715">
    <property type="taxonomic scope" value="Bacteria"/>
</dbReference>
<dbReference type="PROSITE" id="PS51257">
    <property type="entry name" value="PROKAR_LIPOPROTEIN"/>
    <property type="match status" value="1"/>
</dbReference>
<dbReference type="Proteomes" id="UP000008229">
    <property type="component" value="Chromosome"/>
</dbReference>
<gene>
    <name evidence="2" type="ordered locus">Cwoe_4097</name>
</gene>
<protein>
    <recommendedName>
        <fullName evidence="4">SsuA/THI5-like domain-containing protein</fullName>
    </recommendedName>
</protein>
<feature type="region of interest" description="Disordered" evidence="1">
    <location>
        <begin position="37"/>
        <end position="65"/>
    </location>
</feature>
<dbReference type="STRING" id="469383.Cwoe_4097"/>
<keyword evidence="3" id="KW-1185">Reference proteome</keyword>
<dbReference type="OrthoDB" id="5172255at2"/>
<sequence length="366" mass="39149" precursor="true">MRDISRRQFMSTSGRAALGGLGLASLPAVLTACGSDDDGGGSSASTSRDGGGGGGVSTPRFGLSSSPQASYVTVLAGPILGGREFGLAATRDDFTIFDSSTTVTQSALSGKLGVVGQSTMAQLLLLERGLPFKLFAPFMLGDDFVIAARGDITRIDQLMDCVVATDSLGGAGTTILDAILIGARAGFLVADLPRKIVVESSGERTSALANGDCDATIIHLPQAKSIPESEGRINYVGELWKTSPNFLKETFSARTDWLDENIETAAAITAATIAQSRRMQADYAVWDAAVKEFVEEPPEEREMREIWPLITDYSFWPTDPADAMSDERIEFMIDLGRQEGLIRKDLKVDDVIDRRPLERAAELLNS</sequence>